<sequence>MTSLTQDPDGPAENEPTNPPTKHVSSPTKTLIRWLLAIDRHWITALLASVFILFNLQTDSIKPNLDKLYQLTSPILNYGHSGDSDWIYSYIHNRGVESCSSIPGLKTKLNQSLNQKKEQIKAQFGEQMYGWSAIFNYVASANEEIRNFYFTTQCDGEWEFTTNTTYVIRWASQVIPVAWILSETNFSHVHIGLILLVILFISPVFVFLVVRNLSASTLLGLVSFAFLYKTQLFHITLYGALTMLLGQILFNPNSWFNSLKKYKRVMIEASLGILFGIHTLAYLFILPVHHKMNATLVLALLLLIGIFKLNKLLVVRALFAGLCLSIATHSFTAYGENLYKPISAVNAVKNTGLAYIGLFSGIGERYNHYGMIHSDFGHYRSYEYDQYLKTHAWSLINHQTISQFGKDSMVDIAQNRPGDYFEGLWKRMYALVRFQDQLNNEMSDLPKGGLNPYLPLFYFGLALVLSLSLYLLAFPFSWVVCMPPMAIAFYEYFGISSSLFMIHQHGRYYIPGMLFLILLIPGLLGFLLRNRNKLACFRAPEFSRTGFVAASAIIVSLLVSTPYFIKESKKEDPVFRIWYYLLHTHKTTPDIANPEWLRSQIETIRTLGNNEPGSVELFGAWSLHLWSIWRYDTSLPEHWRPRGIPNETFDEYRKKADALKVAYFRHAIKKAPDNPYYPAYAYTLGDPEWPIVFDKALDKFPDHPFAANMAHMLIHATSHDQFSPGHVKKWARQMEEGYRRLFRKTENMRPGFRKIPGFDKPPTDVSHSDFGLLIKLNPGETIELNPSYTYYAPELKIGIFADLGRGELKTEVVFPDGSTCKNSGIEMKRDDLYKYRILNCSNTEGWGKLAVRIKAGDTPASFLLRDYYPMIEKPRITGKLAAEFR</sequence>
<dbReference type="EMBL" id="CP048620">
    <property type="protein sequence ID" value="QPJ65266.1"/>
    <property type="molecule type" value="Genomic_DNA"/>
</dbReference>
<feature type="transmembrane region" description="Helical" evidence="2">
    <location>
        <begin position="547"/>
        <end position="565"/>
    </location>
</feature>
<feature type="transmembrane region" description="Helical" evidence="2">
    <location>
        <begin position="508"/>
        <end position="527"/>
    </location>
</feature>
<organism evidence="3 4">
    <name type="scientific">Candidatus Nitrohelix vancouverensis</name>
    <dbReference type="NCBI Taxonomy" id="2705534"/>
    <lineage>
        <taxon>Bacteria</taxon>
        <taxon>Pseudomonadati</taxon>
        <taxon>Nitrospinota/Tectimicrobiota group</taxon>
        <taxon>Nitrospinota</taxon>
        <taxon>Nitrospinia</taxon>
        <taxon>Nitrospinales</taxon>
        <taxon>Nitrospinaceae</taxon>
        <taxon>Candidatus Nitrohelix</taxon>
    </lineage>
</organism>
<evidence type="ECO:0000256" key="1">
    <source>
        <dbReference type="SAM" id="MobiDB-lite"/>
    </source>
</evidence>
<keyword evidence="2" id="KW-0472">Membrane</keyword>
<gene>
    <name evidence="3" type="ORF">G3M78_07645</name>
</gene>
<feature type="region of interest" description="Disordered" evidence="1">
    <location>
        <begin position="1"/>
        <end position="26"/>
    </location>
</feature>
<evidence type="ECO:0000313" key="4">
    <source>
        <dbReference type="Proteomes" id="UP000594464"/>
    </source>
</evidence>
<feature type="transmembrane region" description="Helical" evidence="2">
    <location>
        <begin position="191"/>
        <end position="211"/>
    </location>
</feature>
<feature type="transmembrane region" description="Helical" evidence="2">
    <location>
        <begin position="265"/>
        <end position="286"/>
    </location>
</feature>
<dbReference type="AlphaFoldDB" id="A0A7T0G3H7"/>
<evidence type="ECO:0000313" key="3">
    <source>
        <dbReference type="EMBL" id="QPJ65266.1"/>
    </source>
</evidence>
<feature type="transmembrane region" description="Helical" evidence="2">
    <location>
        <begin position="231"/>
        <end position="253"/>
    </location>
</feature>
<keyword evidence="2" id="KW-1133">Transmembrane helix</keyword>
<name>A0A7T0G3H7_9BACT</name>
<protein>
    <submittedName>
        <fullName evidence="3">Uncharacterized protein</fullName>
    </submittedName>
</protein>
<dbReference type="KEGG" id="nva:G3M78_07645"/>
<evidence type="ECO:0000256" key="2">
    <source>
        <dbReference type="SAM" id="Phobius"/>
    </source>
</evidence>
<dbReference type="Proteomes" id="UP000594464">
    <property type="component" value="Chromosome"/>
</dbReference>
<proteinExistence type="predicted"/>
<accession>A0A7T0G3H7</accession>
<feature type="transmembrane region" description="Helical" evidence="2">
    <location>
        <begin position="453"/>
        <end position="473"/>
    </location>
</feature>
<keyword evidence="2" id="KW-0812">Transmembrane</keyword>
<feature type="transmembrane region" description="Helical" evidence="2">
    <location>
        <begin position="292"/>
        <end position="310"/>
    </location>
</feature>
<reference evidence="4" key="1">
    <citation type="submission" date="2020-02" db="EMBL/GenBank/DDBJ databases">
        <title>Genomic and physiological characterization of two novel Nitrospinaceae genera.</title>
        <authorList>
            <person name="Mueller A.J."/>
            <person name="Jung M.-Y."/>
            <person name="Strachan C.R."/>
            <person name="Herbold C.W."/>
            <person name="Kirkegaard R.H."/>
            <person name="Daims H."/>
        </authorList>
    </citation>
    <scope>NUCLEOTIDE SEQUENCE [LARGE SCALE GENOMIC DNA]</scope>
</reference>